<dbReference type="PANTHER" id="PTHR23028:SF53">
    <property type="entry name" value="ACYL_TRANSF_3 DOMAIN-CONTAINING PROTEIN"/>
    <property type="match status" value="1"/>
</dbReference>
<feature type="transmembrane region" description="Helical" evidence="1">
    <location>
        <begin position="322"/>
        <end position="340"/>
    </location>
</feature>
<evidence type="ECO:0000313" key="5">
    <source>
        <dbReference type="Proteomes" id="UP001242010"/>
    </source>
</evidence>
<protein>
    <recommendedName>
        <fullName evidence="6">Acyltransferase</fullName>
    </recommendedName>
</protein>
<dbReference type="Pfam" id="PF19040">
    <property type="entry name" value="SGNH"/>
    <property type="match status" value="1"/>
</dbReference>
<feature type="transmembrane region" description="Helical" evidence="1">
    <location>
        <begin position="143"/>
        <end position="164"/>
    </location>
</feature>
<keyword evidence="1" id="KW-0812">Transmembrane</keyword>
<evidence type="ECO:0000313" key="4">
    <source>
        <dbReference type="EMBL" id="BDU70319.1"/>
    </source>
</evidence>
<evidence type="ECO:0008006" key="6">
    <source>
        <dbReference type="Google" id="ProtNLM"/>
    </source>
</evidence>
<evidence type="ECO:0000256" key="1">
    <source>
        <dbReference type="SAM" id="Phobius"/>
    </source>
</evidence>
<name>A0ABM8DTC6_9BACT</name>
<accession>A0ABM8DTC6</accession>
<feature type="domain" description="Acyltransferase 3" evidence="2">
    <location>
        <begin position="16"/>
        <end position="338"/>
    </location>
</feature>
<feature type="transmembrane region" description="Helical" evidence="1">
    <location>
        <begin position="361"/>
        <end position="378"/>
    </location>
</feature>
<dbReference type="Pfam" id="PF01757">
    <property type="entry name" value="Acyl_transf_3"/>
    <property type="match status" value="1"/>
</dbReference>
<sequence>MIDQEVLHSPTLNYRPAIDGLRALAILSVFFFHLNRRWLPGGFVGVDVFFVISGYLITSLLLKDRMRDSLSLATFYQRRIARIFPAFFLVGLATLAGAAAIYSPHDLASTGAGLTAAALSVVNLKLIFQGNYFTLSQDAQPFLHYWSLSVEEQFYLFFPLLLVLTAKWNRERLLRGFWVLWVMTFITCLALTYARPAWAFYLLPTRAWELLTGAILATASIGTARQQGSGVDRALPFVGLGLVGLSFLIVPEDRTFPGAWALLPVLGTAAVIRPPAEGGNLVERWLAAAPLVIVGQMSYSLYLWHWPIFSMVDYQFFTAGEHFRLALKLALTIPIAYLSFRYIEGPARRYFSAPGKMRPTLAFLVTALVICVPLGVWARETRYIDMSTRVVARGGRSFGDPAGAVKVVLMGDSQGSMYARVVKEICEEVHYHLTVVSVSSGDPLPKADAVPAPLWDDSLSVIRRIRPDVLLVACEWRGKLNGAPERLTMAIKEVSPFVGRVVLIDQPPILPPDANRGSIREGARWPFHEETSVREGRLASNRQLVSLKSDRCLIVETASKFEAPDGSLRFWDGAGRETYDDAMHLSYYGANLVRGDLELLIRMPGWAGSAQK</sequence>
<gene>
    <name evidence="4" type="ORF">GETHOR_24200</name>
</gene>
<feature type="transmembrane region" description="Helical" evidence="1">
    <location>
        <begin position="234"/>
        <end position="250"/>
    </location>
</feature>
<dbReference type="RefSeq" id="WP_286354036.1">
    <property type="nucleotide sequence ID" value="NZ_AP027079.1"/>
</dbReference>
<keyword evidence="1" id="KW-1133">Transmembrane helix</keyword>
<feature type="transmembrane region" description="Helical" evidence="1">
    <location>
        <begin position="256"/>
        <end position="273"/>
    </location>
</feature>
<feature type="transmembrane region" description="Helical" evidence="1">
    <location>
        <begin position="176"/>
        <end position="194"/>
    </location>
</feature>
<feature type="transmembrane region" description="Helical" evidence="1">
    <location>
        <begin position="285"/>
        <end position="302"/>
    </location>
</feature>
<reference evidence="5" key="1">
    <citation type="journal article" date="2023" name="Int. J. Syst. Evol. Microbiol.">
        <title>Mesoterricola silvestris gen. nov., sp. nov., Mesoterricola sediminis sp. nov., Geothrix oryzae sp. nov., Geothrix edaphica sp. nov., Geothrix rubra sp. nov., and Geothrix limicola sp. nov., six novel members of Acidobacteriota isolated from soils.</title>
        <authorList>
            <person name="Itoh H."/>
            <person name="Sugisawa Y."/>
            <person name="Mise K."/>
            <person name="Xu Z."/>
            <person name="Kuniyasu M."/>
            <person name="Ushijima N."/>
            <person name="Kawano K."/>
            <person name="Kobayashi E."/>
            <person name="Shiratori Y."/>
            <person name="Masuda Y."/>
            <person name="Senoo K."/>
        </authorList>
    </citation>
    <scope>NUCLEOTIDE SEQUENCE [LARGE SCALE GENOMIC DNA]</scope>
    <source>
        <strain evidence="5">Red222</strain>
    </source>
</reference>
<dbReference type="EMBL" id="AP027079">
    <property type="protein sequence ID" value="BDU70319.1"/>
    <property type="molecule type" value="Genomic_DNA"/>
</dbReference>
<organism evidence="4 5">
    <name type="scientific">Geothrix oryzae</name>
    <dbReference type="NCBI Taxonomy" id="2927975"/>
    <lineage>
        <taxon>Bacteria</taxon>
        <taxon>Pseudomonadati</taxon>
        <taxon>Acidobacteriota</taxon>
        <taxon>Holophagae</taxon>
        <taxon>Holophagales</taxon>
        <taxon>Holophagaceae</taxon>
        <taxon>Geothrix</taxon>
    </lineage>
</organism>
<proteinExistence type="predicted"/>
<dbReference type="InterPro" id="IPR002656">
    <property type="entry name" value="Acyl_transf_3_dom"/>
</dbReference>
<dbReference type="InterPro" id="IPR050879">
    <property type="entry name" value="Acyltransferase_3"/>
</dbReference>
<feature type="transmembrane region" description="Helical" evidence="1">
    <location>
        <begin position="38"/>
        <end position="62"/>
    </location>
</feature>
<dbReference type="PANTHER" id="PTHR23028">
    <property type="entry name" value="ACETYLTRANSFERASE"/>
    <property type="match status" value="1"/>
</dbReference>
<keyword evidence="5" id="KW-1185">Reference proteome</keyword>
<evidence type="ECO:0000259" key="2">
    <source>
        <dbReference type="Pfam" id="PF01757"/>
    </source>
</evidence>
<feature type="transmembrane region" description="Helical" evidence="1">
    <location>
        <begin position="83"/>
        <end position="102"/>
    </location>
</feature>
<dbReference type="Proteomes" id="UP001242010">
    <property type="component" value="Chromosome"/>
</dbReference>
<evidence type="ECO:0000259" key="3">
    <source>
        <dbReference type="Pfam" id="PF19040"/>
    </source>
</evidence>
<feature type="domain" description="SGNH" evidence="3">
    <location>
        <begin position="397"/>
        <end position="595"/>
    </location>
</feature>
<dbReference type="InterPro" id="IPR043968">
    <property type="entry name" value="SGNH"/>
</dbReference>
<feature type="transmembrane region" description="Helical" evidence="1">
    <location>
        <begin position="200"/>
        <end position="222"/>
    </location>
</feature>
<keyword evidence="1" id="KW-0472">Membrane</keyword>